<dbReference type="KEGG" id="slau:SLA_7541"/>
<evidence type="ECO:0000313" key="3">
    <source>
        <dbReference type="Proteomes" id="UP000217676"/>
    </source>
</evidence>
<evidence type="ECO:0000313" key="2">
    <source>
        <dbReference type="EMBL" id="BAU88406.1"/>
    </source>
</evidence>
<dbReference type="Gene3D" id="3.20.20.240">
    <property type="entry name" value="Methylmalonyl-CoA mutase"/>
    <property type="match status" value="1"/>
</dbReference>
<sequence>MLASCAARSPGGLSVLDASSSPSRLTSVSLSYAQQTSRAQDVERCTRCVRWPEHLDGIDWHVVLYSYMGVFPRTVAARSTAADSPACGATGPTIS</sequence>
<gene>
    <name evidence="2" type="ORF">SLA_7541</name>
</gene>
<feature type="region of interest" description="Disordered" evidence="1">
    <location>
        <begin position="1"/>
        <end position="22"/>
    </location>
</feature>
<keyword evidence="3" id="KW-1185">Reference proteome</keyword>
<dbReference type="Proteomes" id="UP000217676">
    <property type="component" value="Chromosome"/>
</dbReference>
<proteinExistence type="predicted"/>
<accession>A0A169PTX5</accession>
<protein>
    <submittedName>
        <fullName evidence="2">Methylaspartate mutase E subunit</fullName>
    </submittedName>
</protein>
<name>A0A169PTX5_STRLU</name>
<evidence type="ECO:0000256" key="1">
    <source>
        <dbReference type="SAM" id="MobiDB-lite"/>
    </source>
</evidence>
<organism evidence="2 3">
    <name type="scientific">Streptomyces laurentii</name>
    <dbReference type="NCBI Taxonomy" id="39478"/>
    <lineage>
        <taxon>Bacteria</taxon>
        <taxon>Bacillati</taxon>
        <taxon>Actinomycetota</taxon>
        <taxon>Actinomycetes</taxon>
        <taxon>Kitasatosporales</taxon>
        <taxon>Streptomycetaceae</taxon>
        <taxon>Streptomyces</taxon>
    </lineage>
</organism>
<dbReference type="AlphaFoldDB" id="A0A169PTX5"/>
<dbReference type="EMBL" id="AP017424">
    <property type="protein sequence ID" value="BAU88406.1"/>
    <property type="molecule type" value="Genomic_DNA"/>
</dbReference>
<reference evidence="2 3" key="1">
    <citation type="journal article" date="2016" name="Genome Announc.">
        <title>Complete Genome Sequence of Thiostrepton-Producing Streptomyces laurentii ATCC 31255.</title>
        <authorList>
            <person name="Doi K."/>
            <person name="Fujino Y."/>
            <person name="Nagayoshi Y."/>
            <person name="Ohshima T."/>
            <person name="Ogata S."/>
        </authorList>
    </citation>
    <scope>NUCLEOTIDE SEQUENCE [LARGE SCALE GENOMIC DNA]</scope>
    <source>
        <strain evidence="2 3">ATCC 31255</strain>
    </source>
</reference>